<feature type="signal peptide" evidence="2">
    <location>
        <begin position="1"/>
        <end position="21"/>
    </location>
</feature>
<evidence type="ECO:0000313" key="3">
    <source>
        <dbReference type="EMBL" id="CAE0296809.1"/>
    </source>
</evidence>
<proteinExistence type="predicted"/>
<keyword evidence="2" id="KW-0732">Signal</keyword>
<accession>A0A7S3MEH2</accession>
<keyword evidence="1" id="KW-0472">Membrane</keyword>
<gene>
    <name evidence="3" type="ORF">SELO1098_LOCUS25663</name>
</gene>
<evidence type="ECO:0000256" key="1">
    <source>
        <dbReference type="SAM" id="Phobius"/>
    </source>
</evidence>
<dbReference type="EMBL" id="HBIC01050202">
    <property type="protein sequence ID" value="CAE0296809.1"/>
    <property type="molecule type" value="Transcribed_RNA"/>
</dbReference>
<sequence length="941" mass="103083">MKLVFSVFVAAFLGSLQVLLAEVTVLRAVQVIYDKSPKLRIKGSGFDAQDHDINLEIGASGQPLIADKDYMVTKDSDGDGLILKLLGNRKWVDLSSRTPPVAIVLTAVKFASAPDKNLLAEPVIVAQVLSAPSVNGNDDILYQTASNELRINGTGFIGAKKVDLYFQPPLVKEVAYEDVTPYPLTKNQVVLRLRHGYSWRETPGALFVIGVDTGAGPVKVDGDAGAKVAEVVDNHDLHSVTVEPTVNEQLVYADQADITITGTGFNPVGNLFRFANGLLGNNVNYTTISTTDNKVKLRLTPGSHWRKNMENLPGALTLVAVNAGAGFVAVGPINSAKGRDVAMIFERPEVHSDQKKIYRTHSHELHIIGQGFPDLESGYKVQLKFQPALVENVDYTMRVVDRTELELTLLDGRAWRPDAGGLMVTHINTRGDGAGWVDLPGAGVHVAEVVEDIDAATTGGIEIFPMGVKVYQSANRETIDITGTGFKDGLSLILDPPMQVNSDYTLEVVSKNKIVLKLKGNKKWRAEPGFIIARSVKVDNKEYALAGTEGIRVAIVLADPVITTSKETLHETQSKLLVISGTGFTNVADVKITLNPTPSGSYKVIGVLEDAIRVQLKPDNDWLPSFMTLKDEEDSKKILLSVTSIDTGAGEIKFDPAVSIGYIIKDREGVVCDDSCEFAFDGVCDDGSEPNDEYYYQNYFNYQDDDMGGFYYEGEDGEEGGKDGNEAYGEDGEDSQYGVAYDDYYMENEDYQVSACVEGTDCTDCGGVDAIIDYTQPLDPNSGIESCTNTCIYPRDGVCDDPRGTKYCELGTDCQDCGPIGADNFTRSDDDGWWDDDDDYWTFNDANFVEQNNGLEKNRHKVKTFKREEVVSTTDIFLVVLEGMVYTVGAIFAAAALYLLNRWYKGQSVPFVQGFNAELSVAEFEMRPTQRMAITPDEFRT</sequence>
<keyword evidence="1" id="KW-1133">Transmembrane helix</keyword>
<name>A0A7S3MEH2_9STRA</name>
<feature type="transmembrane region" description="Helical" evidence="1">
    <location>
        <begin position="876"/>
        <end position="900"/>
    </location>
</feature>
<feature type="chain" id="PRO_5031376206" evidence="2">
    <location>
        <begin position="22"/>
        <end position="941"/>
    </location>
</feature>
<keyword evidence="1" id="KW-0812">Transmembrane</keyword>
<evidence type="ECO:0000256" key="2">
    <source>
        <dbReference type="SAM" id="SignalP"/>
    </source>
</evidence>
<reference evidence="3" key="1">
    <citation type="submission" date="2021-01" db="EMBL/GenBank/DDBJ databases">
        <authorList>
            <person name="Corre E."/>
            <person name="Pelletier E."/>
            <person name="Niang G."/>
            <person name="Scheremetjew M."/>
            <person name="Finn R."/>
            <person name="Kale V."/>
            <person name="Holt S."/>
            <person name="Cochrane G."/>
            <person name="Meng A."/>
            <person name="Brown T."/>
            <person name="Cohen L."/>
        </authorList>
    </citation>
    <scope>NUCLEOTIDE SEQUENCE</scope>
    <source>
        <strain evidence="3">CCAP 955/1</strain>
    </source>
</reference>
<protein>
    <submittedName>
        <fullName evidence="3">Uncharacterized protein</fullName>
    </submittedName>
</protein>
<organism evidence="3">
    <name type="scientific">Spumella elongata</name>
    <dbReference type="NCBI Taxonomy" id="89044"/>
    <lineage>
        <taxon>Eukaryota</taxon>
        <taxon>Sar</taxon>
        <taxon>Stramenopiles</taxon>
        <taxon>Ochrophyta</taxon>
        <taxon>Chrysophyceae</taxon>
        <taxon>Chromulinales</taxon>
        <taxon>Chromulinaceae</taxon>
        <taxon>Spumella</taxon>
    </lineage>
</organism>
<dbReference type="AlphaFoldDB" id="A0A7S3MEH2"/>